<evidence type="ECO:0008006" key="4">
    <source>
        <dbReference type="Google" id="ProtNLM"/>
    </source>
</evidence>
<dbReference type="GO" id="GO:0008083">
    <property type="term" value="F:growth factor activity"/>
    <property type="evidence" value="ECO:0007669"/>
    <property type="project" value="InterPro"/>
</dbReference>
<dbReference type="CDD" id="cd00058">
    <property type="entry name" value="beta-trefoil_FGF"/>
    <property type="match status" value="1"/>
</dbReference>
<protein>
    <recommendedName>
        <fullName evidence="4">Fibroblast growth factor</fullName>
    </recommendedName>
</protein>
<keyword evidence="3" id="KW-1185">Reference proteome</keyword>
<dbReference type="InterPro" id="IPR056378">
    <property type="entry name" value="Let-756-like_FGF"/>
</dbReference>
<accession>A0AAU9WNT0</accession>
<dbReference type="Proteomes" id="UP001159428">
    <property type="component" value="Unassembled WGS sequence"/>
</dbReference>
<dbReference type="Gene3D" id="2.80.10.50">
    <property type="match status" value="1"/>
</dbReference>
<dbReference type="Pfam" id="PF00167">
    <property type="entry name" value="FGF"/>
    <property type="match status" value="1"/>
</dbReference>
<proteinExistence type="inferred from homology"/>
<dbReference type="InterPro" id="IPR002209">
    <property type="entry name" value="Fibroblast_GF_fam"/>
</dbReference>
<organism evidence="2 3">
    <name type="scientific">Pocillopora meandrina</name>
    <dbReference type="NCBI Taxonomy" id="46732"/>
    <lineage>
        <taxon>Eukaryota</taxon>
        <taxon>Metazoa</taxon>
        <taxon>Cnidaria</taxon>
        <taxon>Anthozoa</taxon>
        <taxon>Hexacorallia</taxon>
        <taxon>Scleractinia</taxon>
        <taxon>Astrocoeniina</taxon>
        <taxon>Pocilloporidae</taxon>
        <taxon>Pocillopora</taxon>
    </lineage>
</organism>
<comment type="similarity">
    <text evidence="1">Belongs to the heparin-binding growth factors family.</text>
</comment>
<dbReference type="InterPro" id="IPR008996">
    <property type="entry name" value="IL1/FGF"/>
</dbReference>
<comment type="caution">
    <text evidence="2">The sequence shown here is derived from an EMBL/GenBank/DDBJ whole genome shotgun (WGS) entry which is preliminary data.</text>
</comment>
<dbReference type="AlphaFoldDB" id="A0AAU9WNT0"/>
<gene>
    <name evidence="2" type="ORF">PMEA_00008910</name>
</gene>
<dbReference type="PANTHER" id="PTHR11486">
    <property type="entry name" value="FIBROBLAST GROWTH FACTOR"/>
    <property type="match status" value="1"/>
</dbReference>
<dbReference type="EMBL" id="CALNXJ010000018">
    <property type="protein sequence ID" value="CAH3120607.1"/>
    <property type="molecule type" value="Genomic_DNA"/>
</dbReference>
<dbReference type="SMART" id="SM00442">
    <property type="entry name" value="FGF"/>
    <property type="match status" value="1"/>
</dbReference>
<evidence type="ECO:0000313" key="2">
    <source>
        <dbReference type="EMBL" id="CAH3120607.1"/>
    </source>
</evidence>
<name>A0AAU9WNT0_9CNID</name>
<reference evidence="2 3" key="1">
    <citation type="submission" date="2022-05" db="EMBL/GenBank/DDBJ databases">
        <authorList>
            <consortium name="Genoscope - CEA"/>
            <person name="William W."/>
        </authorList>
    </citation>
    <scope>NUCLEOTIDE SEQUENCE [LARGE SCALE GENOMIC DNA]</scope>
</reference>
<dbReference type="SUPFAM" id="SSF50353">
    <property type="entry name" value="Cytokine"/>
    <property type="match status" value="1"/>
</dbReference>
<sequence length="263" mass="30265">MMGPRSANSRHKIYTIIFWNFPFLSHVVRDEQFPFHDKSILHRSVYSSFQVVLSIICVITLFPSNVPSHDLGNERRSNETKPSFRQSSPLLPRFHKHRIKNNKPAVYTKEASPITLTQRPTNSRRIRLFGRIGLFLHCNANGTVSGSLNRHSSYVKFELQSFGPSVVRIRSIGTGKFFAINSKGILHTIVSRGNECLFYQNHEENLFLSFASFKYYMKEHYDMFISIKRNGEVKQATSTLPGQDSIQFIALNSDSLRLARLHN</sequence>
<evidence type="ECO:0000256" key="1">
    <source>
        <dbReference type="ARBA" id="ARBA00007936"/>
    </source>
</evidence>
<evidence type="ECO:0000313" key="3">
    <source>
        <dbReference type="Proteomes" id="UP001159428"/>
    </source>
</evidence>